<reference evidence="1" key="2">
    <citation type="submission" date="2021-04" db="EMBL/GenBank/DDBJ databases">
        <authorList>
            <person name="Gilroy R."/>
        </authorList>
    </citation>
    <scope>NUCLEOTIDE SEQUENCE</scope>
    <source>
        <strain evidence="1">Gambia15-2214</strain>
    </source>
</reference>
<organism evidence="1 2">
    <name type="scientific">Candidatus Treponema excrementipullorum</name>
    <dbReference type="NCBI Taxonomy" id="2838768"/>
    <lineage>
        <taxon>Bacteria</taxon>
        <taxon>Pseudomonadati</taxon>
        <taxon>Spirochaetota</taxon>
        <taxon>Spirochaetia</taxon>
        <taxon>Spirochaetales</taxon>
        <taxon>Treponemataceae</taxon>
        <taxon>Treponema</taxon>
    </lineage>
</organism>
<dbReference type="AlphaFoldDB" id="A0A9E2L249"/>
<dbReference type="EMBL" id="JAHLFV010000106">
    <property type="protein sequence ID" value="MBU3849810.1"/>
    <property type="molecule type" value="Genomic_DNA"/>
</dbReference>
<dbReference type="Proteomes" id="UP000823914">
    <property type="component" value="Unassembled WGS sequence"/>
</dbReference>
<proteinExistence type="predicted"/>
<comment type="caution">
    <text evidence="1">The sequence shown here is derived from an EMBL/GenBank/DDBJ whole genome shotgun (WGS) entry which is preliminary data.</text>
</comment>
<reference evidence="1" key="1">
    <citation type="journal article" date="2021" name="PeerJ">
        <title>Extensive microbial diversity within the chicken gut microbiome revealed by metagenomics and culture.</title>
        <authorList>
            <person name="Gilroy R."/>
            <person name="Ravi A."/>
            <person name="Getino M."/>
            <person name="Pursley I."/>
            <person name="Horton D.L."/>
            <person name="Alikhan N.F."/>
            <person name="Baker D."/>
            <person name="Gharbi K."/>
            <person name="Hall N."/>
            <person name="Watson M."/>
            <person name="Adriaenssens E.M."/>
            <person name="Foster-Nyarko E."/>
            <person name="Jarju S."/>
            <person name="Secka A."/>
            <person name="Antonio M."/>
            <person name="Oren A."/>
            <person name="Chaudhuri R.R."/>
            <person name="La Ragione R."/>
            <person name="Hildebrand F."/>
            <person name="Pallen M.J."/>
        </authorList>
    </citation>
    <scope>NUCLEOTIDE SEQUENCE</scope>
    <source>
        <strain evidence="1">Gambia15-2214</strain>
    </source>
</reference>
<accession>A0A9E2L249</accession>
<protein>
    <submittedName>
        <fullName evidence="1">Uncharacterized protein</fullName>
    </submittedName>
</protein>
<evidence type="ECO:0000313" key="1">
    <source>
        <dbReference type="EMBL" id="MBU3849810.1"/>
    </source>
</evidence>
<sequence length="203" mass="22736">MEIFVNGAKADVTLDTEKNLGDVLKSFESECEKNNATTINIVVNGTELKSEDFESQTETAIEDIQTLELTTIALSDIYDAFKNISSNLISISEKLRDISVQFQKGQDAKAITTIKELAETFSFFCRIVTLSALFPDEFENLKIENKPVLEFFEDFSPIFNDFEDALKNSDSVLMGDLAEYEISPRVDAIVAMIDSLLKNGRCQ</sequence>
<name>A0A9E2L249_9SPIR</name>
<evidence type="ECO:0000313" key="2">
    <source>
        <dbReference type="Proteomes" id="UP000823914"/>
    </source>
</evidence>
<gene>
    <name evidence="1" type="ORF">IAA16_04515</name>
</gene>